<dbReference type="EMBL" id="CP015519">
    <property type="protein sequence ID" value="APG28752.1"/>
    <property type="molecule type" value="Genomic_DNA"/>
</dbReference>
<evidence type="ECO:0000313" key="3">
    <source>
        <dbReference type="Proteomes" id="UP000182517"/>
    </source>
</evidence>
<organism evidence="2 3">
    <name type="scientific">Syntrophotalea acetylenivorans</name>
    <dbReference type="NCBI Taxonomy" id="1842532"/>
    <lineage>
        <taxon>Bacteria</taxon>
        <taxon>Pseudomonadati</taxon>
        <taxon>Thermodesulfobacteriota</taxon>
        <taxon>Desulfuromonadia</taxon>
        <taxon>Desulfuromonadales</taxon>
        <taxon>Syntrophotaleaceae</taxon>
        <taxon>Syntrophotalea</taxon>
    </lineage>
</organism>
<keyword evidence="1" id="KW-1133">Transmembrane helix</keyword>
<accession>A0A1L3GS43</accession>
<gene>
    <name evidence="2" type="ORF">A7E78_13470</name>
</gene>
<keyword evidence="1" id="KW-0812">Transmembrane</keyword>
<sequence>MKPPSPWHFLVEVIFSLTNNLLLHAVEPFFAYFLLARTKSRASGGTRPAGFSFELLPATMQDS</sequence>
<reference evidence="2 3" key="1">
    <citation type="journal article" date="2017" name="Genome Announc.">
        <title>Complete Genome Sequences of Two Acetylene-Fermenting Pelobacter acetylenicus Strains.</title>
        <authorList>
            <person name="Sutton J.M."/>
            <person name="Baesman S.M."/>
            <person name="Fierst J.L."/>
            <person name="Poret-Peterson A.T."/>
            <person name="Oremland R.S."/>
            <person name="Dunlap D.S."/>
            <person name="Akob D.M."/>
        </authorList>
    </citation>
    <scope>NUCLEOTIDE SEQUENCE [LARGE SCALE GENOMIC DNA]</scope>
    <source>
        <strain evidence="2 3">SFB93</strain>
    </source>
</reference>
<dbReference type="AlphaFoldDB" id="A0A1L3GS43"/>
<feature type="transmembrane region" description="Helical" evidence="1">
    <location>
        <begin position="13"/>
        <end position="35"/>
    </location>
</feature>
<dbReference type="Proteomes" id="UP000182517">
    <property type="component" value="Chromosome"/>
</dbReference>
<protein>
    <submittedName>
        <fullName evidence="2">Uncharacterized protein</fullName>
    </submittedName>
</protein>
<dbReference type="KEGG" id="pef:A7E78_13470"/>
<proteinExistence type="predicted"/>
<keyword evidence="3" id="KW-1185">Reference proteome</keyword>
<name>A0A1L3GS43_9BACT</name>
<keyword evidence="1" id="KW-0472">Membrane</keyword>
<evidence type="ECO:0000313" key="2">
    <source>
        <dbReference type="EMBL" id="APG28752.1"/>
    </source>
</evidence>
<dbReference type="STRING" id="1842532.A7E78_13470"/>
<evidence type="ECO:0000256" key="1">
    <source>
        <dbReference type="SAM" id="Phobius"/>
    </source>
</evidence>